<dbReference type="AlphaFoldDB" id="A0A4S8QZZ4"/>
<evidence type="ECO:0000256" key="1">
    <source>
        <dbReference type="SAM" id="MobiDB-lite"/>
    </source>
</evidence>
<proteinExistence type="predicted"/>
<gene>
    <name evidence="2" type="ORF">BGAL_0125g00250</name>
</gene>
<name>A0A4S8QZZ4_9HELO</name>
<feature type="region of interest" description="Disordered" evidence="1">
    <location>
        <begin position="78"/>
        <end position="100"/>
    </location>
</feature>
<feature type="compositionally biased region" description="Basic and acidic residues" evidence="1">
    <location>
        <begin position="86"/>
        <end position="100"/>
    </location>
</feature>
<reference evidence="2 3" key="1">
    <citation type="submission" date="2017-12" db="EMBL/GenBank/DDBJ databases">
        <title>Comparative genomics of Botrytis spp.</title>
        <authorList>
            <person name="Valero-Jimenez C.A."/>
            <person name="Tapia P."/>
            <person name="Veloso J."/>
            <person name="Silva-Moreno E."/>
            <person name="Staats M."/>
            <person name="Valdes J.H."/>
            <person name="Van Kan J.A.L."/>
        </authorList>
    </citation>
    <scope>NUCLEOTIDE SEQUENCE [LARGE SCALE GENOMIC DNA]</scope>
    <source>
        <strain evidence="2 3">MUCL435</strain>
    </source>
</reference>
<comment type="caution">
    <text evidence="2">The sequence shown here is derived from an EMBL/GenBank/DDBJ whole genome shotgun (WGS) entry which is preliminary data.</text>
</comment>
<evidence type="ECO:0000313" key="2">
    <source>
        <dbReference type="EMBL" id="THV51067.1"/>
    </source>
</evidence>
<keyword evidence="3" id="KW-1185">Reference proteome</keyword>
<dbReference type="OrthoDB" id="3563452at2759"/>
<sequence length="100" mass="11250">MFEREAAGKVSWIIVRIRPACILVADGPYRKGKYKCFQGYLTTNTGLCPYSRVPTPSYALFEKGTQWLCCLAPDPGLLTSDEEEQSSEHQTEEEEVSQKA</sequence>
<dbReference type="Proteomes" id="UP000308671">
    <property type="component" value="Unassembled WGS sequence"/>
</dbReference>
<protein>
    <submittedName>
        <fullName evidence="2">Uncharacterized protein</fullName>
    </submittedName>
</protein>
<dbReference type="EMBL" id="PQXL01000125">
    <property type="protein sequence ID" value="THV51067.1"/>
    <property type="molecule type" value="Genomic_DNA"/>
</dbReference>
<organism evidence="2 3">
    <name type="scientific">Botrytis galanthina</name>
    <dbReference type="NCBI Taxonomy" id="278940"/>
    <lineage>
        <taxon>Eukaryota</taxon>
        <taxon>Fungi</taxon>
        <taxon>Dikarya</taxon>
        <taxon>Ascomycota</taxon>
        <taxon>Pezizomycotina</taxon>
        <taxon>Leotiomycetes</taxon>
        <taxon>Helotiales</taxon>
        <taxon>Sclerotiniaceae</taxon>
        <taxon>Botrytis</taxon>
    </lineage>
</organism>
<accession>A0A4S8QZZ4</accession>
<evidence type="ECO:0000313" key="3">
    <source>
        <dbReference type="Proteomes" id="UP000308671"/>
    </source>
</evidence>